<evidence type="ECO:0000313" key="2">
    <source>
        <dbReference type="Proteomes" id="UP000008743"/>
    </source>
</evidence>
<name>A0A0D2WUZ0_CAPO3</name>
<proteinExistence type="predicted"/>
<evidence type="ECO:0000313" key="1">
    <source>
        <dbReference type="EMBL" id="KJE96530.1"/>
    </source>
</evidence>
<dbReference type="InParanoid" id="A0A0D2WUZ0"/>
<sequence>MNSARLLRLVGQSVAAPGAAAIASATTMGQPASGQLSRLAFIQRNSGVWNQRCTPVVGRMSTRASTHKHNTNQVDSLKVVASPERSDGVVAQISGRIRTTGGAESPDRHFFLRVENTGMYGFSVAKAMAEAVMERNAEFVTSGALPAFASPTTIASNVETEVIPLVNHCTKQYWKHLQSQ</sequence>
<keyword evidence="2" id="KW-1185">Reference proteome</keyword>
<dbReference type="RefSeq" id="XP_004344460.1">
    <property type="nucleotide sequence ID" value="XM_004344410.2"/>
</dbReference>
<dbReference type="AlphaFoldDB" id="A0A0D2WUZ0"/>
<protein>
    <submittedName>
        <fullName evidence="1">Uncharacterized protein</fullName>
    </submittedName>
</protein>
<gene>
    <name evidence="1" type="ORF">CAOG_006839</name>
</gene>
<accession>A0A0D2WUZ0</accession>
<organism evidence="1 2">
    <name type="scientific">Capsaspora owczarzaki (strain ATCC 30864)</name>
    <dbReference type="NCBI Taxonomy" id="595528"/>
    <lineage>
        <taxon>Eukaryota</taxon>
        <taxon>Filasterea</taxon>
        <taxon>Capsaspora</taxon>
    </lineage>
</organism>
<dbReference type="EMBL" id="KE346371">
    <property type="protein sequence ID" value="KJE96530.1"/>
    <property type="molecule type" value="Genomic_DNA"/>
</dbReference>
<reference evidence="2" key="1">
    <citation type="submission" date="2011-02" db="EMBL/GenBank/DDBJ databases">
        <title>The Genome Sequence of Capsaspora owczarzaki ATCC 30864.</title>
        <authorList>
            <person name="Russ C."/>
            <person name="Cuomo C."/>
            <person name="Burger G."/>
            <person name="Gray M.W."/>
            <person name="Holland P.W.H."/>
            <person name="King N."/>
            <person name="Lang F.B.F."/>
            <person name="Roger A.J."/>
            <person name="Ruiz-Trillo I."/>
            <person name="Young S.K."/>
            <person name="Zeng Q."/>
            <person name="Gargeya S."/>
            <person name="Alvarado L."/>
            <person name="Berlin A."/>
            <person name="Chapman S.B."/>
            <person name="Chen Z."/>
            <person name="Freedman E."/>
            <person name="Gellesch M."/>
            <person name="Goldberg J."/>
            <person name="Griggs A."/>
            <person name="Gujja S."/>
            <person name="Heilman E."/>
            <person name="Heiman D."/>
            <person name="Howarth C."/>
            <person name="Mehta T."/>
            <person name="Neiman D."/>
            <person name="Pearson M."/>
            <person name="Roberts A."/>
            <person name="Saif S."/>
            <person name="Shea T."/>
            <person name="Shenoy N."/>
            <person name="Sisk P."/>
            <person name="Stolte C."/>
            <person name="Sykes S."/>
            <person name="White J."/>
            <person name="Yandava C."/>
            <person name="Haas B."/>
            <person name="Nusbaum C."/>
            <person name="Birren B."/>
        </authorList>
    </citation>
    <scope>NUCLEOTIDE SEQUENCE</scope>
    <source>
        <strain evidence="2">ATCC 30864</strain>
    </source>
</reference>
<dbReference type="Proteomes" id="UP000008743">
    <property type="component" value="Unassembled WGS sequence"/>
</dbReference>